<dbReference type="RefSeq" id="WP_075083177.1">
    <property type="nucleotide sequence ID" value="NZ_CP042912.1"/>
</dbReference>
<dbReference type="InterPro" id="IPR013783">
    <property type="entry name" value="Ig-like_fold"/>
</dbReference>
<evidence type="ECO:0000259" key="1">
    <source>
        <dbReference type="PROSITE" id="PS51352"/>
    </source>
</evidence>
<dbReference type="Proteomes" id="UP000322214">
    <property type="component" value="Chromosome"/>
</dbReference>
<dbReference type="InterPro" id="IPR013766">
    <property type="entry name" value="Thioredoxin_domain"/>
</dbReference>
<protein>
    <recommendedName>
        <fullName evidence="1">Thioredoxin domain-containing protein</fullName>
    </recommendedName>
</protein>
<dbReference type="OrthoDB" id="128449at2"/>
<gene>
    <name evidence="2" type="ORF">MFFC18_14040</name>
</gene>
<dbReference type="InterPro" id="IPR015919">
    <property type="entry name" value="Cadherin-like_sf"/>
</dbReference>
<name>A0A5B9P4L7_9BACT</name>
<reference evidence="2 3" key="1">
    <citation type="submission" date="2019-08" db="EMBL/GenBank/DDBJ databases">
        <title>Deep-cultivation of Planctomycetes and their phenomic and genomic characterization uncovers novel biology.</title>
        <authorList>
            <person name="Wiegand S."/>
            <person name="Jogler M."/>
            <person name="Boedeker C."/>
            <person name="Pinto D."/>
            <person name="Vollmers J."/>
            <person name="Rivas-Marin E."/>
            <person name="Kohn T."/>
            <person name="Peeters S.H."/>
            <person name="Heuer A."/>
            <person name="Rast P."/>
            <person name="Oberbeckmann S."/>
            <person name="Bunk B."/>
            <person name="Jeske O."/>
            <person name="Meyerdierks A."/>
            <person name="Storesund J.E."/>
            <person name="Kallscheuer N."/>
            <person name="Luecker S."/>
            <person name="Lage O.M."/>
            <person name="Pohl T."/>
            <person name="Merkel B.J."/>
            <person name="Hornburger P."/>
            <person name="Mueller R.-W."/>
            <person name="Bruemmer F."/>
            <person name="Labrenz M."/>
            <person name="Spormann A.M."/>
            <person name="Op den Camp H."/>
            <person name="Overmann J."/>
            <person name="Amann R."/>
            <person name="Jetten M.S.M."/>
            <person name="Mascher T."/>
            <person name="Medema M.H."/>
            <person name="Devos D.P."/>
            <person name="Kaster A.-K."/>
            <person name="Ovreas L."/>
            <person name="Rohde M."/>
            <person name="Galperin M.Y."/>
            <person name="Jogler C."/>
        </authorList>
    </citation>
    <scope>NUCLEOTIDE SEQUENCE [LARGE SCALE GENOMIC DNA]</scope>
    <source>
        <strain evidence="2 3">FC18</strain>
    </source>
</reference>
<dbReference type="InterPro" id="IPR006946">
    <property type="entry name" value="DGR2-like_dom"/>
</dbReference>
<sequence>MKRRRRAKNGHDYSVLEPRQLLATTGLPQFDGDASIDTGLIVNADFDQNEVADATAERVLISDVPGWSQTAGASDTISLVGFNDSPRGTGFHLDAQADVLESISQDVAVVEDQLYTLAFDLLGRPVGDTADASTNDVRILWDGEQVGIFSGITDFWQTFTVTVRGTDAETSRLEIQEVDGVGNDGVGAMLDNLRLVPVSNQAVENGSFEDNESGTVSQDDVPGWSVSADEDERLADIQTGTASDGSQFVNLDRQSDNSDILFTDITTENGGIYFVSFDLRSESGVVGEDEEVRVRWNDEWVGTYRGNSDWQSFGFTVRADSDLTRLVFREPGGEFTGDGDGPLLDNVTITKVVPSLSVSVGDTTEFEFTENDGQLELGSGITAINSTVSDAITGFTVSLPASADSATEILRVDGLDSFVESEDGTLTFEADLNSDEFLTVLQTLTYENTSDNPVAGTRSIAIQVSSGSVTSPSANLTVNVTPVNDVPVITDIADGMASVDQLFNVQATATDAEDETITWSVTAAGSAILDGDVEPTIDSGGTISWTPAREGAAVFTVRATDATGDFSETQFSVTATEQTFLDTGNVIVNSGTDLPLFDSTAATDDAIGETLADFEAQTITGEAFNSIEPGVGRIYAVLAHWCPFCNDELPEIVEWLGDTDLGDDVEFVAAAVSVDPDDETYPPSQWFSDAGYDGTIIVDNTQAKLMDLLGTDRFPFLVGVDSSGEVVYRSQGLSTQAQFDAALAAVRS</sequence>
<dbReference type="SUPFAM" id="SSF49313">
    <property type="entry name" value="Cadherin-like"/>
    <property type="match status" value="1"/>
</dbReference>
<dbReference type="SUPFAM" id="SSF52833">
    <property type="entry name" value="Thioredoxin-like"/>
    <property type="match status" value="1"/>
</dbReference>
<dbReference type="GO" id="GO:0005509">
    <property type="term" value="F:calcium ion binding"/>
    <property type="evidence" value="ECO:0007669"/>
    <property type="project" value="InterPro"/>
</dbReference>
<dbReference type="Gene3D" id="2.60.40.10">
    <property type="entry name" value="Immunoglobulins"/>
    <property type="match status" value="1"/>
</dbReference>
<dbReference type="STRING" id="980251.GCA_001642875_00377"/>
<dbReference type="SUPFAM" id="SSF49785">
    <property type="entry name" value="Galactose-binding domain-like"/>
    <property type="match status" value="1"/>
</dbReference>
<dbReference type="InterPro" id="IPR036249">
    <property type="entry name" value="Thioredoxin-like_sf"/>
</dbReference>
<dbReference type="EMBL" id="CP042912">
    <property type="protein sequence ID" value="QEG21547.1"/>
    <property type="molecule type" value="Genomic_DNA"/>
</dbReference>
<dbReference type="GO" id="GO:0016020">
    <property type="term" value="C:membrane"/>
    <property type="evidence" value="ECO:0007669"/>
    <property type="project" value="InterPro"/>
</dbReference>
<dbReference type="Gene3D" id="2.60.120.260">
    <property type="entry name" value="Galactose-binding domain-like"/>
    <property type="match status" value="2"/>
</dbReference>
<dbReference type="Pfam" id="PF04862">
    <property type="entry name" value="DUF642"/>
    <property type="match status" value="1"/>
</dbReference>
<feature type="domain" description="Thioredoxin" evidence="1">
    <location>
        <begin position="605"/>
        <end position="748"/>
    </location>
</feature>
<evidence type="ECO:0000313" key="2">
    <source>
        <dbReference type="EMBL" id="QEG21547.1"/>
    </source>
</evidence>
<organism evidence="2 3">
    <name type="scientific">Mariniblastus fucicola</name>
    <dbReference type="NCBI Taxonomy" id="980251"/>
    <lineage>
        <taxon>Bacteria</taxon>
        <taxon>Pseudomonadati</taxon>
        <taxon>Planctomycetota</taxon>
        <taxon>Planctomycetia</taxon>
        <taxon>Pirellulales</taxon>
        <taxon>Pirellulaceae</taxon>
        <taxon>Mariniblastus</taxon>
    </lineage>
</organism>
<keyword evidence="3" id="KW-1185">Reference proteome</keyword>
<dbReference type="InterPro" id="IPR008979">
    <property type="entry name" value="Galactose-bd-like_sf"/>
</dbReference>
<proteinExistence type="predicted"/>
<evidence type="ECO:0000313" key="3">
    <source>
        <dbReference type="Proteomes" id="UP000322214"/>
    </source>
</evidence>
<dbReference type="AlphaFoldDB" id="A0A5B9P4L7"/>
<dbReference type="PROSITE" id="PS51352">
    <property type="entry name" value="THIOREDOXIN_2"/>
    <property type="match status" value="1"/>
</dbReference>
<accession>A0A5B9P4L7</accession>
<dbReference type="KEGG" id="mff:MFFC18_14040"/>
<dbReference type="Gene3D" id="3.40.30.10">
    <property type="entry name" value="Glutaredoxin"/>
    <property type="match status" value="1"/>
</dbReference>